<proteinExistence type="predicted"/>
<comment type="caution">
    <text evidence="1">The sequence shown here is derived from an EMBL/GenBank/DDBJ whole genome shotgun (WGS) entry which is preliminary data.</text>
</comment>
<keyword evidence="2" id="KW-1185">Reference proteome</keyword>
<protein>
    <submittedName>
        <fullName evidence="1">DUF6494 family protein</fullName>
    </submittedName>
</protein>
<accession>A0ABV1NAV0</accession>
<reference evidence="1 2" key="1">
    <citation type="submission" date="2024-05" db="EMBL/GenBank/DDBJ databases">
        <title>Halomonas sp. CS7 16S ribosomal RNA gene Genome sequencing and assembly.</title>
        <authorList>
            <person name="Yook S."/>
        </authorList>
    </citation>
    <scope>NUCLEOTIDE SEQUENCE [LARGE SCALE GENOMIC DNA]</scope>
    <source>
        <strain evidence="1 2">CS7</strain>
    </source>
</reference>
<organism evidence="1 2">
    <name type="scientific">Halomonas pelophila</name>
    <dbReference type="NCBI Taxonomy" id="3151122"/>
    <lineage>
        <taxon>Bacteria</taxon>
        <taxon>Pseudomonadati</taxon>
        <taxon>Pseudomonadota</taxon>
        <taxon>Gammaproteobacteria</taxon>
        <taxon>Oceanospirillales</taxon>
        <taxon>Halomonadaceae</taxon>
        <taxon>Halomonas</taxon>
    </lineage>
</organism>
<gene>
    <name evidence="1" type="ORF">ABE957_16310</name>
</gene>
<dbReference type="Pfam" id="PF20104">
    <property type="entry name" value="DUF6494"/>
    <property type="match status" value="1"/>
</dbReference>
<evidence type="ECO:0000313" key="1">
    <source>
        <dbReference type="EMBL" id="MEQ6890236.1"/>
    </source>
</evidence>
<dbReference type="Proteomes" id="UP001472978">
    <property type="component" value="Unassembled WGS sequence"/>
</dbReference>
<evidence type="ECO:0000313" key="2">
    <source>
        <dbReference type="Proteomes" id="UP001472978"/>
    </source>
</evidence>
<dbReference type="InterPro" id="IPR045471">
    <property type="entry name" value="DUF6494"/>
</dbReference>
<dbReference type="RefSeq" id="WP_349759725.1">
    <property type="nucleotide sequence ID" value="NZ_JBEGCI010000018.1"/>
</dbReference>
<dbReference type="EMBL" id="JBEGCI010000018">
    <property type="protein sequence ID" value="MEQ6890236.1"/>
    <property type="molecule type" value="Genomic_DNA"/>
</dbReference>
<name>A0ABV1NAV0_9GAMM</name>
<sequence>MNDDTFNHSIRKLLKNVGVNTQQEIEQAVRQALADGRLTGNETLPARVTVEVAGLELDLEFRGDITLE</sequence>